<dbReference type="CDD" id="cd09487">
    <property type="entry name" value="SAM_superfamily"/>
    <property type="match status" value="1"/>
</dbReference>
<dbReference type="Pfam" id="PF00069">
    <property type="entry name" value="Pkinase"/>
    <property type="match status" value="1"/>
</dbReference>
<reference evidence="7 8" key="1">
    <citation type="journal article" date="2023" name="Elife">
        <title>Identification of key yeast species and microbe-microbe interactions impacting larval growth of Drosophila in the wild.</title>
        <authorList>
            <person name="Mure A."/>
            <person name="Sugiura Y."/>
            <person name="Maeda R."/>
            <person name="Honda K."/>
            <person name="Sakurai N."/>
            <person name="Takahashi Y."/>
            <person name="Watada M."/>
            <person name="Katoh T."/>
            <person name="Gotoh A."/>
            <person name="Gotoh Y."/>
            <person name="Taniguchi I."/>
            <person name="Nakamura K."/>
            <person name="Hayashi T."/>
            <person name="Katayama T."/>
            <person name="Uemura T."/>
            <person name="Hattori Y."/>
        </authorList>
    </citation>
    <scope>NUCLEOTIDE SEQUENCE [LARGE SCALE GENOMIC DNA]</scope>
    <source>
        <strain evidence="7 8">SB-73</strain>
    </source>
</reference>
<dbReference type="GO" id="GO:0004672">
    <property type="term" value="F:protein kinase activity"/>
    <property type="evidence" value="ECO:0007669"/>
    <property type="project" value="InterPro"/>
</dbReference>
<dbReference type="EMBL" id="BTGC01000003">
    <property type="protein sequence ID" value="GMM50179.1"/>
    <property type="molecule type" value="Genomic_DNA"/>
</dbReference>
<dbReference type="InterPro" id="IPR050538">
    <property type="entry name" value="MAP_kinase_kinase_kinase"/>
</dbReference>
<dbReference type="InterPro" id="IPR013761">
    <property type="entry name" value="SAM/pointed_sf"/>
</dbReference>
<evidence type="ECO:0000256" key="1">
    <source>
        <dbReference type="ARBA" id="ARBA00022679"/>
    </source>
</evidence>
<dbReference type="InterPro" id="IPR000719">
    <property type="entry name" value="Prot_kinase_dom"/>
</dbReference>
<proteinExistence type="predicted"/>
<dbReference type="PROSITE" id="PS50011">
    <property type="entry name" value="PROTEIN_KINASE_DOM"/>
    <property type="match status" value="1"/>
</dbReference>
<dbReference type="Gene3D" id="1.10.150.50">
    <property type="entry name" value="Transcription Factor, Ets-1"/>
    <property type="match status" value="1"/>
</dbReference>
<dbReference type="GO" id="GO:0005524">
    <property type="term" value="F:ATP binding"/>
    <property type="evidence" value="ECO:0007669"/>
    <property type="project" value="UniProtKB-UniRule"/>
</dbReference>
<evidence type="ECO:0000259" key="6">
    <source>
        <dbReference type="PROSITE" id="PS50011"/>
    </source>
</evidence>
<organism evidence="7 8">
    <name type="scientific">Starmerella bacillaris</name>
    <name type="common">Yeast</name>
    <name type="synonym">Candida zemplinina</name>
    <dbReference type="NCBI Taxonomy" id="1247836"/>
    <lineage>
        <taxon>Eukaryota</taxon>
        <taxon>Fungi</taxon>
        <taxon>Dikarya</taxon>
        <taxon>Ascomycota</taxon>
        <taxon>Saccharomycotina</taxon>
        <taxon>Dipodascomycetes</taxon>
        <taxon>Dipodascales</taxon>
        <taxon>Trichomonascaceae</taxon>
        <taxon>Starmerella</taxon>
    </lineage>
</organism>
<evidence type="ECO:0000256" key="3">
    <source>
        <dbReference type="ARBA" id="ARBA00022777"/>
    </source>
</evidence>
<dbReference type="InterPro" id="IPR017441">
    <property type="entry name" value="Protein_kinase_ATP_BS"/>
</dbReference>
<dbReference type="PANTHER" id="PTHR48016:SF56">
    <property type="entry name" value="MAPKK KINASE"/>
    <property type="match status" value="1"/>
</dbReference>
<evidence type="ECO:0000313" key="7">
    <source>
        <dbReference type="EMBL" id="GMM50179.1"/>
    </source>
</evidence>
<dbReference type="PROSITE" id="PS00108">
    <property type="entry name" value="PROTEIN_KINASE_ST"/>
    <property type="match status" value="1"/>
</dbReference>
<dbReference type="PROSITE" id="PS00107">
    <property type="entry name" value="PROTEIN_KINASE_ATP"/>
    <property type="match status" value="1"/>
</dbReference>
<keyword evidence="1" id="KW-0808">Transferase</keyword>
<name>A0AAV5RI37_STABA</name>
<evidence type="ECO:0000313" key="8">
    <source>
        <dbReference type="Proteomes" id="UP001362899"/>
    </source>
</evidence>
<keyword evidence="3 7" id="KW-0418">Kinase</keyword>
<gene>
    <name evidence="7" type="ORF">DASB73_011370</name>
</gene>
<feature type="domain" description="Protein kinase" evidence="6">
    <location>
        <begin position="446"/>
        <end position="701"/>
    </location>
</feature>
<dbReference type="AlphaFoldDB" id="A0AAV5RI37"/>
<dbReference type="PANTHER" id="PTHR48016">
    <property type="entry name" value="MAP KINASE KINASE KINASE SSK2-RELATED-RELATED"/>
    <property type="match status" value="1"/>
</dbReference>
<feature type="binding site" evidence="5">
    <location>
        <position position="475"/>
    </location>
    <ligand>
        <name>ATP</name>
        <dbReference type="ChEBI" id="CHEBI:30616"/>
    </ligand>
</feature>
<dbReference type="InterPro" id="IPR008271">
    <property type="entry name" value="Ser/Thr_kinase_AS"/>
</dbReference>
<dbReference type="Gene3D" id="3.30.200.20">
    <property type="entry name" value="Phosphorylase Kinase, domain 1"/>
    <property type="match status" value="1"/>
</dbReference>
<dbReference type="SUPFAM" id="SSF56112">
    <property type="entry name" value="Protein kinase-like (PK-like)"/>
    <property type="match status" value="1"/>
</dbReference>
<keyword evidence="2 5" id="KW-0547">Nucleotide-binding</keyword>
<accession>A0AAV5RI37</accession>
<dbReference type="InterPro" id="IPR011009">
    <property type="entry name" value="Kinase-like_dom_sf"/>
</dbReference>
<sequence length="708" mass="80329">MEFSAKDRAEFLRQYKTTSQRNGSLIVDQEYSDSYYQNRESKQANELQTVNYSTNLKENAIVELYAYFDSLGLLELYPTFRSHNISLDLIPLLSKSNLHSLVPSVGHRIRLKRAIEQNPNPELMLHIDVNRVQLEESKYMENFLLNQGVYDSKSLKNISNGFEKSNFLDNGTLLGTSDTNLTDIDSLSSRRSSRSFYSSASTSVSETPNSTHTLRQSDIMELPLKPQVQLKFHEPNKTVVTFKVDKPTSKEVLHIWTLLHKHCELDPQFKYRIHDEFDFYDTDEDLTYAICILKSSEFWIIPENDSNTLNMNDFSREMKDTKLISIENPNNRPTSEEVSRKLPEYFPNVDTSELAKGIRNSVRITTCFDNERNQVTPVRKSRFSQRLLSNATASASILKGLDSKTSDSLVDSISQTLNIESLVLDEDIDEEFFEKLNEEVSCPTDWFKGKLIGKGSFGSVYLAFNQFTGDILAVKQIDLSCSDRLRKELTESLRMEVSTLRDLDHKHIVQYQGFKQEGNYLNIFLEYVSGGSLASRISHHGPYREAMIQHYMNQCLEGLSYLHSKGIIHRDIKSANILVDSNNDIKISDFGVSKVEDTQQNRGSMKGTAYWMAPEVAKGGSAATTKIDIWSLGCVVIELLTAKHPFPDLQAFQAIFKLGRGISPAIPPGVSANLNDFLNGCFQAEPVKRKSAAELLVHAFITDPNLKL</sequence>
<comment type="caution">
    <text evidence="7">The sequence shown here is derived from an EMBL/GenBank/DDBJ whole genome shotgun (WGS) entry which is preliminary data.</text>
</comment>
<evidence type="ECO:0000256" key="4">
    <source>
        <dbReference type="ARBA" id="ARBA00022840"/>
    </source>
</evidence>
<dbReference type="SMART" id="SM00220">
    <property type="entry name" value="S_TKc"/>
    <property type="match status" value="1"/>
</dbReference>
<protein>
    <submittedName>
        <fullName evidence="7">Mitogen-activated protein kinase kinase kinase</fullName>
    </submittedName>
</protein>
<evidence type="ECO:0000256" key="2">
    <source>
        <dbReference type="ARBA" id="ARBA00022741"/>
    </source>
</evidence>
<dbReference type="GO" id="GO:0000165">
    <property type="term" value="P:MAPK cascade"/>
    <property type="evidence" value="ECO:0007669"/>
    <property type="project" value="UniProtKB-ARBA"/>
</dbReference>
<dbReference type="SUPFAM" id="SSF47769">
    <property type="entry name" value="SAM/Pointed domain"/>
    <property type="match status" value="1"/>
</dbReference>
<keyword evidence="8" id="KW-1185">Reference proteome</keyword>
<keyword evidence="4 5" id="KW-0067">ATP-binding</keyword>
<dbReference type="Proteomes" id="UP001362899">
    <property type="component" value="Unassembled WGS sequence"/>
</dbReference>
<dbReference type="Gene3D" id="1.10.510.10">
    <property type="entry name" value="Transferase(Phosphotransferase) domain 1"/>
    <property type="match status" value="1"/>
</dbReference>
<dbReference type="CDD" id="cd06606">
    <property type="entry name" value="STKc_MAPKKK"/>
    <property type="match status" value="1"/>
</dbReference>
<evidence type="ECO:0000256" key="5">
    <source>
        <dbReference type="PROSITE-ProRule" id="PRU10141"/>
    </source>
</evidence>